<reference evidence="2 3" key="1">
    <citation type="submission" date="2018-01" db="EMBL/GenBank/DDBJ databases">
        <authorList>
            <person name="Gaut B.S."/>
            <person name="Morton B.R."/>
            <person name="Clegg M.T."/>
            <person name="Duvall M.R."/>
        </authorList>
    </citation>
    <scope>NUCLEOTIDE SEQUENCE [LARGE SCALE GENOMIC DNA]</scope>
</reference>
<sequence>MSEITIDATQFSYVLTCDECAVWRPIRSTRAGAWRAAADHLRHTHAELAAAQSAVRAARNCEHRQAGPDRRRGRRHRARTTRG</sequence>
<evidence type="ECO:0000256" key="1">
    <source>
        <dbReference type="SAM" id="MobiDB-lite"/>
    </source>
</evidence>
<gene>
    <name evidence="2" type="ORF">SEA_SALLYSPECIAL_3</name>
</gene>
<name>A0A2P1CBZ3_9CAUD</name>
<proteinExistence type="predicted"/>
<feature type="compositionally biased region" description="Basic residues" evidence="1">
    <location>
        <begin position="71"/>
        <end position="83"/>
    </location>
</feature>
<feature type="region of interest" description="Disordered" evidence="1">
    <location>
        <begin position="60"/>
        <end position="83"/>
    </location>
</feature>
<evidence type="ECO:0000313" key="3">
    <source>
        <dbReference type="Proteomes" id="UP000241541"/>
    </source>
</evidence>
<feature type="compositionally biased region" description="Basic and acidic residues" evidence="1">
    <location>
        <begin position="60"/>
        <end position="70"/>
    </location>
</feature>
<keyword evidence="3" id="KW-1185">Reference proteome</keyword>
<accession>A0A2P1CBZ3</accession>
<evidence type="ECO:0000313" key="2">
    <source>
        <dbReference type="EMBL" id="AVJ48751.1"/>
    </source>
</evidence>
<dbReference type="EMBL" id="MG812496">
    <property type="protein sequence ID" value="AVJ48751.1"/>
    <property type="molecule type" value="Genomic_DNA"/>
</dbReference>
<protein>
    <submittedName>
        <fullName evidence="2">Uncharacterized protein</fullName>
    </submittedName>
</protein>
<dbReference type="Proteomes" id="UP000241541">
    <property type="component" value="Segment"/>
</dbReference>
<organism evidence="2 3">
    <name type="scientific">Gordonia phage SallySpecial</name>
    <dbReference type="NCBI Taxonomy" id="2079570"/>
    <lineage>
        <taxon>Viruses</taxon>
        <taxon>Duplodnaviria</taxon>
        <taxon>Heunggongvirae</taxon>
        <taxon>Uroviricota</taxon>
        <taxon>Caudoviricetes</taxon>
        <taxon>Emperorvirus</taxon>
        <taxon>Emperorvirus sallyspecial</taxon>
    </lineage>
</organism>